<proteinExistence type="predicted"/>
<organism evidence="4 5">
    <name type="scientific">Nocardioides albidus</name>
    <dbReference type="NCBI Taxonomy" id="1517589"/>
    <lineage>
        <taxon>Bacteria</taxon>
        <taxon>Bacillati</taxon>
        <taxon>Actinomycetota</taxon>
        <taxon>Actinomycetes</taxon>
        <taxon>Propionibacteriales</taxon>
        <taxon>Nocardioidaceae</taxon>
        <taxon>Nocardioides</taxon>
    </lineage>
</organism>
<sequence>MSPASRVPVVVDCDAETDDAVALLLAALHPDLDLAGVCAATEDDAASVRAMVARGGVDIPVHAGTAWLLATLDSASAPVALVTTGPLTNLAAALAADPSITRRVARLVVLGGTHREPGVTPYAERNIWSDPEAADRVLQAPFRDRLLVTADATASVALTDADLDRWRALRTPAALAAAELAASRLDRGARVHDPLAVAALIDPTLLNTLRAGVRVECADPTAYGATRFAAEVDESRGRISVAVRADRARYVDLLTTTLGRQDPRPR</sequence>
<gene>
    <name evidence="4" type="ORF">FHP29_04365</name>
</gene>
<accession>A0A5C4W9V4</accession>
<feature type="domain" description="Inosine/uridine-preferring nucleoside hydrolase" evidence="3">
    <location>
        <begin position="70"/>
        <end position="251"/>
    </location>
</feature>
<dbReference type="Pfam" id="PF01156">
    <property type="entry name" value="IU_nuc_hydro"/>
    <property type="match status" value="1"/>
</dbReference>
<name>A0A5C4W9V4_9ACTN</name>
<evidence type="ECO:0000256" key="1">
    <source>
        <dbReference type="ARBA" id="ARBA00022801"/>
    </source>
</evidence>
<dbReference type="RefSeq" id="WP_139621638.1">
    <property type="nucleotide sequence ID" value="NZ_VDMP01000017.1"/>
</dbReference>
<evidence type="ECO:0000313" key="4">
    <source>
        <dbReference type="EMBL" id="TNM45057.1"/>
    </source>
</evidence>
<dbReference type="GO" id="GO:0008477">
    <property type="term" value="F:purine nucleosidase activity"/>
    <property type="evidence" value="ECO:0007669"/>
    <property type="project" value="TreeGrafter"/>
</dbReference>
<dbReference type="OrthoDB" id="9797882at2"/>
<evidence type="ECO:0000256" key="2">
    <source>
        <dbReference type="ARBA" id="ARBA00023295"/>
    </source>
</evidence>
<protein>
    <submittedName>
        <fullName evidence="4">Nucleoside hydrolase</fullName>
    </submittedName>
</protein>
<comment type="caution">
    <text evidence="4">The sequence shown here is derived from an EMBL/GenBank/DDBJ whole genome shotgun (WGS) entry which is preliminary data.</text>
</comment>
<dbReference type="InterPro" id="IPR001910">
    <property type="entry name" value="Inosine/uridine_hydrolase_dom"/>
</dbReference>
<dbReference type="InterPro" id="IPR036452">
    <property type="entry name" value="Ribo_hydro-like"/>
</dbReference>
<dbReference type="Proteomes" id="UP000313231">
    <property type="component" value="Unassembled WGS sequence"/>
</dbReference>
<dbReference type="PANTHER" id="PTHR12304">
    <property type="entry name" value="INOSINE-URIDINE PREFERRING NUCLEOSIDE HYDROLASE"/>
    <property type="match status" value="1"/>
</dbReference>
<dbReference type="InterPro" id="IPR023186">
    <property type="entry name" value="IUNH"/>
</dbReference>
<keyword evidence="2" id="KW-0326">Glycosidase</keyword>
<dbReference type="Gene3D" id="3.90.245.10">
    <property type="entry name" value="Ribonucleoside hydrolase-like"/>
    <property type="match status" value="2"/>
</dbReference>
<evidence type="ECO:0000259" key="3">
    <source>
        <dbReference type="Pfam" id="PF01156"/>
    </source>
</evidence>
<dbReference type="SUPFAM" id="SSF53590">
    <property type="entry name" value="Nucleoside hydrolase"/>
    <property type="match status" value="1"/>
</dbReference>
<evidence type="ECO:0000313" key="5">
    <source>
        <dbReference type="Proteomes" id="UP000313231"/>
    </source>
</evidence>
<dbReference type="AlphaFoldDB" id="A0A5C4W9V4"/>
<keyword evidence="1 4" id="KW-0378">Hydrolase</keyword>
<dbReference type="EMBL" id="VDMP01000017">
    <property type="protein sequence ID" value="TNM45057.1"/>
    <property type="molecule type" value="Genomic_DNA"/>
</dbReference>
<keyword evidence="5" id="KW-1185">Reference proteome</keyword>
<dbReference type="PANTHER" id="PTHR12304:SF4">
    <property type="entry name" value="URIDINE NUCLEOSIDASE"/>
    <property type="match status" value="1"/>
</dbReference>
<reference evidence="4 5" key="1">
    <citation type="journal article" date="2016" name="Int. J. Syst. Evol. Microbiol.">
        <title>Nocardioides albidus sp. nov., an actinobacterium isolated from garden soil.</title>
        <authorList>
            <person name="Singh H."/>
            <person name="Du J."/>
            <person name="Trinh H."/>
            <person name="Won K."/>
            <person name="Yang J.E."/>
            <person name="Yin C."/>
            <person name="Kook M."/>
            <person name="Yi T.H."/>
        </authorList>
    </citation>
    <scope>NUCLEOTIDE SEQUENCE [LARGE SCALE GENOMIC DNA]</scope>
    <source>
        <strain evidence="4 5">CCTCC AB 2015297</strain>
    </source>
</reference>
<dbReference type="GO" id="GO:0005829">
    <property type="term" value="C:cytosol"/>
    <property type="evidence" value="ECO:0007669"/>
    <property type="project" value="TreeGrafter"/>
</dbReference>
<dbReference type="GO" id="GO:0006152">
    <property type="term" value="P:purine nucleoside catabolic process"/>
    <property type="evidence" value="ECO:0007669"/>
    <property type="project" value="TreeGrafter"/>
</dbReference>